<dbReference type="Gene3D" id="3.40.50.720">
    <property type="entry name" value="NAD(P)-binding Rossmann-like Domain"/>
    <property type="match status" value="1"/>
</dbReference>
<evidence type="ECO:0000313" key="4">
    <source>
        <dbReference type="Proteomes" id="UP001519348"/>
    </source>
</evidence>
<keyword evidence="4" id="KW-1185">Reference proteome</keyword>
<evidence type="ECO:0000256" key="2">
    <source>
        <dbReference type="ARBA" id="ARBA00023002"/>
    </source>
</evidence>
<dbReference type="Proteomes" id="UP001519348">
    <property type="component" value="Unassembled WGS sequence"/>
</dbReference>
<name>A0ABS4HND1_9STAP</name>
<dbReference type="PANTHER" id="PTHR24321:SF8">
    <property type="entry name" value="ESTRADIOL 17-BETA-DEHYDROGENASE 8-RELATED"/>
    <property type="match status" value="1"/>
</dbReference>
<dbReference type="InterPro" id="IPR036291">
    <property type="entry name" value="NAD(P)-bd_dom_sf"/>
</dbReference>
<organism evidence="3 4">
    <name type="scientific">Jeotgalicoccus aerolatus</name>
    <dbReference type="NCBI Taxonomy" id="709510"/>
    <lineage>
        <taxon>Bacteria</taxon>
        <taxon>Bacillati</taxon>
        <taxon>Bacillota</taxon>
        <taxon>Bacilli</taxon>
        <taxon>Bacillales</taxon>
        <taxon>Staphylococcaceae</taxon>
        <taxon>Jeotgalicoccus</taxon>
    </lineage>
</organism>
<sequence length="105" mass="11196">MVADPEMTPYIAAKHAVIGLTKSAGFDHAKEGIRVNALAPGLTETEMTQAWKDDPEKWAQMTGGNPMNTAAQPEDIADMVLFLCSDSAKFANAQTFTVDGGQTAH</sequence>
<dbReference type="Pfam" id="PF13561">
    <property type="entry name" value="adh_short_C2"/>
    <property type="match status" value="1"/>
</dbReference>
<proteinExistence type="inferred from homology"/>
<dbReference type="CDD" id="cd05233">
    <property type="entry name" value="SDR_c"/>
    <property type="match status" value="1"/>
</dbReference>
<reference evidence="3 4" key="1">
    <citation type="submission" date="2021-03" db="EMBL/GenBank/DDBJ databases">
        <title>Genomic Encyclopedia of Type Strains, Phase IV (KMG-IV): sequencing the most valuable type-strain genomes for metagenomic binning, comparative biology and taxonomic classification.</title>
        <authorList>
            <person name="Goeker M."/>
        </authorList>
    </citation>
    <scope>NUCLEOTIDE SEQUENCE [LARGE SCALE GENOMIC DNA]</scope>
    <source>
        <strain evidence="3 4">DSM 22420</strain>
    </source>
</reference>
<gene>
    <name evidence="3" type="ORF">J2Z27_000922</name>
</gene>
<dbReference type="PRINTS" id="PR00081">
    <property type="entry name" value="GDHRDH"/>
</dbReference>
<accession>A0ABS4HND1</accession>
<comment type="similarity">
    <text evidence="1">Belongs to the short-chain dehydrogenases/reductases (SDR) family.</text>
</comment>
<comment type="caution">
    <text evidence="3">The sequence shown here is derived from an EMBL/GenBank/DDBJ whole genome shotgun (WGS) entry which is preliminary data.</text>
</comment>
<dbReference type="EMBL" id="JAGGKN010000002">
    <property type="protein sequence ID" value="MBP1951887.1"/>
    <property type="molecule type" value="Genomic_DNA"/>
</dbReference>
<dbReference type="PANTHER" id="PTHR24321">
    <property type="entry name" value="DEHYDROGENASES, SHORT CHAIN"/>
    <property type="match status" value="1"/>
</dbReference>
<evidence type="ECO:0000256" key="1">
    <source>
        <dbReference type="ARBA" id="ARBA00006484"/>
    </source>
</evidence>
<dbReference type="InterPro" id="IPR002347">
    <property type="entry name" value="SDR_fam"/>
</dbReference>
<dbReference type="SUPFAM" id="SSF51735">
    <property type="entry name" value="NAD(P)-binding Rossmann-fold domains"/>
    <property type="match status" value="1"/>
</dbReference>
<protein>
    <submittedName>
        <fullName evidence="3">NAD(P)-dependent dehydrogenase (Short-subunit alcohol dehydrogenase family)</fullName>
    </submittedName>
</protein>
<keyword evidence="2" id="KW-0560">Oxidoreductase</keyword>
<evidence type="ECO:0000313" key="3">
    <source>
        <dbReference type="EMBL" id="MBP1951887.1"/>
    </source>
</evidence>